<proteinExistence type="predicted"/>
<keyword evidence="4" id="KW-1185">Reference proteome</keyword>
<dbReference type="EMBL" id="CP071091">
    <property type="protein sequence ID" value="QSQ13105.1"/>
    <property type="molecule type" value="Genomic_DNA"/>
</dbReference>
<protein>
    <recommendedName>
        <fullName evidence="5">Lipoprotein</fullName>
    </recommendedName>
</protein>
<feature type="chain" id="PRO_5046956055" description="Lipoprotein" evidence="2">
    <location>
        <begin position="25"/>
        <end position="557"/>
    </location>
</feature>
<evidence type="ECO:0000256" key="2">
    <source>
        <dbReference type="SAM" id="SignalP"/>
    </source>
</evidence>
<evidence type="ECO:0000313" key="3">
    <source>
        <dbReference type="EMBL" id="QSQ13105.1"/>
    </source>
</evidence>
<name>A0ABX7N607_9BACT</name>
<gene>
    <name evidence="3" type="ORF">JY572_32900</name>
</gene>
<dbReference type="Proteomes" id="UP000663090">
    <property type="component" value="Chromosome"/>
</dbReference>
<reference evidence="3 4" key="1">
    <citation type="submission" date="2021-02" db="EMBL/GenBank/DDBJ databases">
        <title>De Novo genome assembly of isolated myxobacteria.</title>
        <authorList>
            <person name="Stevens D.C."/>
        </authorList>
    </citation>
    <scope>NUCLEOTIDE SEQUENCE [LARGE SCALE GENOMIC DNA]</scope>
    <source>
        <strain evidence="3 4">SCHIC003</strain>
    </source>
</reference>
<feature type="compositionally biased region" description="Pro residues" evidence="1">
    <location>
        <begin position="44"/>
        <end position="54"/>
    </location>
</feature>
<dbReference type="PROSITE" id="PS51257">
    <property type="entry name" value="PROKAR_LIPOPROTEIN"/>
    <property type="match status" value="1"/>
</dbReference>
<dbReference type="InterPro" id="IPR013211">
    <property type="entry name" value="LVIVD"/>
</dbReference>
<dbReference type="SUPFAM" id="SSF50998">
    <property type="entry name" value="Quinoprotein alcohol dehydrogenase-like"/>
    <property type="match status" value="1"/>
</dbReference>
<organism evidence="3 4">
    <name type="scientific">Myxococcus landrumensis</name>
    <dbReference type="NCBI Taxonomy" id="2813577"/>
    <lineage>
        <taxon>Bacteria</taxon>
        <taxon>Pseudomonadati</taxon>
        <taxon>Myxococcota</taxon>
        <taxon>Myxococcia</taxon>
        <taxon>Myxococcales</taxon>
        <taxon>Cystobacterineae</taxon>
        <taxon>Myxococcaceae</taxon>
        <taxon>Myxococcus</taxon>
    </lineage>
</organism>
<evidence type="ECO:0008006" key="5">
    <source>
        <dbReference type="Google" id="ProtNLM"/>
    </source>
</evidence>
<evidence type="ECO:0000313" key="4">
    <source>
        <dbReference type="Proteomes" id="UP000663090"/>
    </source>
</evidence>
<feature type="signal peptide" evidence="2">
    <location>
        <begin position="1"/>
        <end position="24"/>
    </location>
</feature>
<dbReference type="Pfam" id="PF08309">
    <property type="entry name" value="LVIVD"/>
    <property type="match status" value="3"/>
</dbReference>
<keyword evidence="2" id="KW-0732">Signal</keyword>
<dbReference type="InterPro" id="IPR011047">
    <property type="entry name" value="Quinoprotein_ADH-like_sf"/>
</dbReference>
<evidence type="ECO:0000256" key="1">
    <source>
        <dbReference type="SAM" id="MobiDB-lite"/>
    </source>
</evidence>
<feature type="region of interest" description="Disordered" evidence="1">
    <location>
        <begin position="26"/>
        <end position="57"/>
    </location>
</feature>
<sequence length="557" mass="60295">MAVSFRWLKPFLAALLLFSLTGCEDDPVPSPPDSGTPDSGIPDAGPPDSGPPDSGPYVWDGTYTELPDPGDWVDPGAPYAPCTFDTTNADSGVCEQLSRFNVSQCDRDALAALPQEGLYQAAVRNEIPLPDGGVRISSVSFGVTLRGGTPDTSTMNDEPLRYRDTQGGDFALIGQQTRSSQTYAVVGCKVPAPHVITGCIATCRRGVLARVGTFEAHRVAKQNEPESSGGLTLMGERYTPVGTPVDLFVTKGHAYVVSTPRKDKDGGLSVFDVTNPRNPLLRTTISLPGDNYWNGVWAKGNALYIASQDRGTLIYDISEPAAPLFIRSLPTGDPGAHTVLVDGDRLYSMDTASATYVHELTDPLNPVLRAVIGTPPEHPNGSPHDTFVYQGRLYISHQLDGYVVADVTDLDNVRFLGVYDTGPTVYSHHSAVGTFAGKTIAFVGSEFHASHVRVLDVTNPARIVKMGEFRMRQTTSVHNMLLRGNRLYVAWYQDGLRVLDVSNPTKPKQVAHHLTFREEDPDRGDSIFEGAIGLRIPGDGHVYVVDTSRGLLIFNEL</sequence>
<accession>A0ABX7N607</accession>
<dbReference type="RefSeq" id="WP_206714810.1">
    <property type="nucleotide sequence ID" value="NZ_CP071091.1"/>
</dbReference>